<dbReference type="Gene3D" id="1.10.510.10">
    <property type="entry name" value="Transferase(Phosphotransferase) domain 1"/>
    <property type="match status" value="1"/>
</dbReference>
<organism evidence="9">
    <name type="scientific">Tetraselmis sp. GSL018</name>
    <dbReference type="NCBI Taxonomy" id="582737"/>
    <lineage>
        <taxon>Eukaryota</taxon>
        <taxon>Viridiplantae</taxon>
        <taxon>Chlorophyta</taxon>
        <taxon>core chlorophytes</taxon>
        <taxon>Chlorodendrophyceae</taxon>
        <taxon>Chlorodendrales</taxon>
        <taxon>Chlorodendraceae</taxon>
        <taxon>Tetraselmis</taxon>
    </lineage>
</organism>
<dbReference type="AlphaFoldDB" id="A0A061RU51"/>
<feature type="region of interest" description="Disordered" evidence="6">
    <location>
        <begin position="627"/>
        <end position="660"/>
    </location>
</feature>
<keyword evidence="2 5" id="KW-0547">Nucleotide-binding</keyword>
<dbReference type="CDD" id="cd13999">
    <property type="entry name" value="STKc_MAP3K-like"/>
    <property type="match status" value="1"/>
</dbReference>
<dbReference type="Pfam" id="PF00069">
    <property type="entry name" value="Pkinase"/>
    <property type="match status" value="1"/>
</dbReference>
<dbReference type="InterPro" id="IPR051681">
    <property type="entry name" value="Ser/Thr_Kinases-Pseudokinases"/>
</dbReference>
<dbReference type="GO" id="GO:0004674">
    <property type="term" value="F:protein serine/threonine kinase activity"/>
    <property type="evidence" value="ECO:0007669"/>
    <property type="project" value="TreeGrafter"/>
</dbReference>
<dbReference type="InterPro" id="IPR011050">
    <property type="entry name" value="Pectin_lyase_fold/virulence"/>
</dbReference>
<evidence type="ECO:0000259" key="8">
    <source>
        <dbReference type="PROSITE" id="PS50011"/>
    </source>
</evidence>
<reference evidence="9" key="1">
    <citation type="submission" date="2014-05" db="EMBL/GenBank/DDBJ databases">
        <title>The transcriptome of the halophilic microalga Tetraselmis sp. GSL018 isolated from the Great Salt Lake, Utah.</title>
        <authorList>
            <person name="Jinkerson R.E."/>
            <person name="D'Adamo S."/>
            <person name="Posewitz M.C."/>
        </authorList>
    </citation>
    <scope>NUCLEOTIDE SEQUENCE</scope>
    <source>
        <strain evidence="9">GSL018</strain>
    </source>
</reference>
<evidence type="ECO:0000256" key="6">
    <source>
        <dbReference type="SAM" id="MobiDB-lite"/>
    </source>
</evidence>
<keyword evidence="4 5" id="KW-0067">ATP-binding</keyword>
<evidence type="ECO:0000256" key="7">
    <source>
        <dbReference type="SAM" id="Phobius"/>
    </source>
</evidence>
<feature type="domain" description="Protein kinase" evidence="8">
    <location>
        <begin position="699"/>
        <end position="956"/>
    </location>
</feature>
<gene>
    <name evidence="9" type="ORF">TSPGSL018_26389</name>
</gene>
<dbReference type="SMART" id="SM00220">
    <property type="entry name" value="S_TKc"/>
    <property type="match status" value="1"/>
</dbReference>
<feature type="region of interest" description="Disordered" evidence="6">
    <location>
        <begin position="27"/>
        <end position="48"/>
    </location>
</feature>
<accession>A0A061RU51</accession>
<dbReference type="SUPFAM" id="SSF56112">
    <property type="entry name" value="Protein kinase-like (PK-like)"/>
    <property type="match status" value="1"/>
</dbReference>
<proteinExistence type="predicted"/>
<dbReference type="PROSITE" id="PS00107">
    <property type="entry name" value="PROTEIN_KINASE_ATP"/>
    <property type="match status" value="1"/>
</dbReference>
<evidence type="ECO:0000256" key="1">
    <source>
        <dbReference type="ARBA" id="ARBA00022679"/>
    </source>
</evidence>
<dbReference type="GO" id="GO:0005524">
    <property type="term" value="F:ATP binding"/>
    <property type="evidence" value="ECO:0007669"/>
    <property type="project" value="UniProtKB-UniRule"/>
</dbReference>
<dbReference type="InterPro" id="IPR000719">
    <property type="entry name" value="Prot_kinase_dom"/>
</dbReference>
<feature type="compositionally biased region" description="Low complexity" evidence="6">
    <location>
        <begin position="27"/>
        <end position="41"/>
    </location>
</feature>
<keyword evidence="7" id="KW-1133">Transmembrane helix</keyword>
<feature type="region of interest" description="Disordered" evidence="6">
    <location>
        <begin position="70"/>
        <end position="106"/>
    </location>
</feature>
<dbReference type="PROSITE" id="PS50011">
    <property type="entry name" value="PROTEIN_KINASE_DOM"/>
    <property type="match status" value="1"/>
</dbReference>
<evidence type="ECO:0000256" key="4">
    <source>
        <dbReference type="ARBA" id="ARBA00022840"/>
    </source>
</evidence>
<evidence type="ECO:0000256" key="5">
    <source>
        <dbReference type="PROSITE-ProRule" id="PRU10141"/>
    </source>
</evidence>
<feature type="binding site" evidence="5">
    <location>
        <position position="726"/>
    </location>
    <ligand>
        <name>ATP</name>
        <dbReference type="ChEBI" id="CHEBI:30616"/>
    </ligand>
</feature>
<keyword evidence="7" id="KW-0812">Transmembrane</keyword>
<dbReference type="InterPro" id="IPR011009">
    <property type="entry name" value="Kinase-like_dom_sf"/>
</dbReference>
<keyword evidence="1" id="KW-0808">Transferase</keyword>
<dbReference type="PANTHER" id="PTHR44329">
    <property type="entry name" value="SERINE/THREONINE-PROTEIN KINASE TNNI3K-RELATED"/>
    <property type="match status" value="1"/>
</dbReference>
<dbReference type="EMBL" id="GBEZ01011509">
    <property type="protein sequence ID" value="JAC74284.1"/>
    <property type="molecule type" value="Transcribed_RNA"/>
</dbReference>
<dbReference type="InterPro" id="IPR017441">
    <property type="entry name" value="Protein_kinase_ATP_BS"/>
</dbReference>
<keyword evidence="3 9" id="KW-0418">Kinase</keyword>
<dbReference type="PROSITE" id="PS00108">
    <property type="entry name" value="PROTEIN_KINASE_ST"/>
    <property type="match status" value="1"/>
</dbReference>
<keyword evidence="7" id="KW-0472">Membrane</keyword>
<dbReference type="InterPro" id="IPR008271">
    <property type="entry name" value="Ser/Thr_kinase_AS"/>
</dbReference>
<dbReference type="SUPFAM" id="SSF51126">
    <property type="entry name" value="Pectin lyase-like"/>
    <property type="match status" value="1"/>
</dbReference>
<dbReference type="PANTHER" id="PTHR44329:SF214">
    <property type="entry name" value="PROTEIN KINASE DOMAIN-CONTAINING PROTEIN"/>
    <property type="match status" value="1"/>
</dbReference>
<evidence type="ECO:0000313" key="9">
    <source>
        <dbReference type="EMBL" id="JAC74284.1"/>
    </source>
</evidence>
<name>A0A061RU51_9CHLO</name>
<protein>
    <submittedName>
        <fullName evidence="9">Ctr1-like protein kinase</fullName>
    </submittedName>
</protein>
<evidence type="ECO:0000256" key="2">
    <source>
        <dbReference type="ARBA" id="ARBA00022741"/>
    </source>
</evidence>
<sequence>MRRSPMSGLSTTLQRAASLAVRSRLSTARSSSGIARSRATRQPWSRRAARVPVRFPGSCWWRSPWTARAASSQRQTGQNTCGSGAPARRSSIRATGRAGRSRQSANDAKVEGGALLAFQAPALLMSSVELVGNEVRHGCGGGVSLASGVATIVDSTFAGGSAELCGGAISLTGSARAQVLVSSVRDHASSAGGAACVQQASTLVLRGVTFSGTSSQGFGGGFFVCNGSSVLASNFEGSNMTAARGGAHAALSGGALLTAWNASMTRGTAGQPVGGAIGEGRPVPADGGGFHLSLGSGLWCSGCVISGNTATGGGGAAFLSGSSQFVANASQLSGNAAGGEGGASYLSEGSFASISGSEIGGDGRSLLAASGGSFLAVANTTVMACSESGDCQAVQSSSASNVDGASRASFERVARGAGSNGPELHVRVHGSGSEVFVGAGAALSLSGEGVEASECAPFGCLLEEEHPALCLSVPEGLQDKIESLEAAGKHSTCATKGPLLSGVSAAPFAIDEDAAGACSAGLPTPCQARSLMSAESCGESCPNNEIPIPDGPDQVFWAWIAVALGVSGGLLLAFAALWVAARRGWLRGALPSFRSNKQANYILRSNPMIGSSLNLAATADRAAQALKPSPDSDTYIQAGSPDKNSGGGDSVSIEDSARLASERSSDSSCCILAEKRRRHPAKGVPDLQVNFESEILPHLTAENFIGAGGFGEVYRMSWRGAPAAVKVFPKSFCEPTTEQYELYLKEVHLMAKFQDTPQIVRLLGASTRRPHMALVYELVQGGSLAERIHRGGALPLQETLKVGYDVAVGLSHLHPTIIHRDLKPGNVLIGSDGTCKLIDFGLSRGKDPFVSYVSTEAGGTPNYMAPEVFSGSRFNEKVDIYSLGMVLHECISGNMPWVNCSNMAQVIYQVAIQRERPEISPETPRPLAWLMRKCWDDEPHCRPSAPEVARVLKIMIDDGLSSDSLPAEMFEATPSETSSDTSTTQARTQLVLAAAAAACPEAESALRSTFQARSRSFGRSFQDQASTTSFSDTIDAKLWHAA</sequence>
<feature type="compositionally biased region" description="Polar residues" evidence="6">
    <location>
        <begin position="70"/>
        <end position="82"/>
    </location>
</feature>
<evidence type="ECO:0000256" key="3">
    <source>
        <dbReference type="ARBA" id="ARBA00022777"/>
    </source>
</evidence>
<feature type="transmembrane region" description="Helical" evidence="7">
    <location>
        <begin position="556"/>
        <end position="580"/>
    </location>
</feature>